<dbReference type="Gene3D" id="1.10.3210.10">
    <property type="entry name" value="Hypothetical protein af1432"/>
    <property type="match status" value="1"/>
</dbReference>
<dbReference type="PANTHER" id="PTHR45228:SF8">
    <property type="entry name" value="TWO-COMPONENT RESPONSE REGULATOR-RELATED"/>
    <property type="match status" value="1"/>
</dbReference>
<evidence type="ECO:0000259" key="2">
    <source>
        <dbReference type="PROSITE" id="PS51832"/>
    </source>
</evidence>
<dbReference type="EC" id="3.1.4.52" evidence="3"/>
<dbReference type="PANTHER" id="PTHR45228">
    <property type="entry name" value="CYCLIC DI-GMP PHOSPHODIESTERASE TM_0186-RELATED"/>
    <property type="match status" value="1"/>
</dbReference>
<keyword evidence="4" id="KW-1185">Reference proteome</keyword>
<organism evidence="3 4">
    <name type="scientific">Meiothermus luteus</name>
    <dbReference type="NCBI Taxonomy" id="2026184"/>
    <lineage>
        <taxon>Bacteria</taxon>
        <taxon>Thermotogati</taxon>
        <taxon>Deinococcota</taxon>
        <taxon>Deinococci</taxon>
        <taxon>Thermales</taxon>
        <taxon>Thermaceae</taxon>
        <taxon>Meiothermus</taxon>
    </lineage>
</organism>
<feature type="transmembrane region" description="Helical" evidence="1">
    <location>
        <begin position="73"/>
        <end position="91"/>
    </location>
</feature>
<accession>A0A399EJI1</accession>
<dbReference type="SUPFAM" id="SSF55781">
    <property type="entry name" value="GAF domain-like"/>
    <property type="match status" value="3"/>
</dbReference>
<keyword evidence="1" id="KW-0472">Membrane</keyword>
<evidence type="ECO:0000313" key="4">
    <source>
        <dbReference type="Proteomes" id="UP000265800"/>
    </source>
</evidence>
<evidence type="ECO:0000313" key="3">
    <source>
        <dbReference type="EMBL" id="RIH83239.1"/>
    </source>
</evidence>
<dbReference type="PROSITE" id="PS51832">
    <property type="entry name" value="HD_GYP"/>
    <property type="match status" value="1"/>
</dbReference>
<protein>
    <submittedName>
        <fullName evidence="3">Cyclic di-GMP phosphodiesterase response regulator RpfG</fullName>
        <ecNumber evidence="3">3.1.4.52</ecNumber>
    </submittedName>
</protein>
<proteinExistence type="predicted"/>
<dbReference type="EMBL" id="QWKZ01000085">
    <property type="protein sequence ID" value="RIH83239.1"/>
    <property type="molecule type" value="Genomic_DNA"/>
</dbReference>
<dbReference type="InterPro" id="IPR029016">
    <property type="entry name" value="GAF-like_dom_sf"/>
</dbReference>
<evidence type="ECO:0000256" key="1">
    <source>
        <dbReference type="SAM" id="Phobius"/>
    </source>
</evidence>
<dbReference type="Pfam" id="PF13487">
    <property type="entry name" value="HD_5"/>
    <property type="match status" value="1"/>
</dbReference>
<dbReference type="SUPFAM" id="SSF109604">
    <property type="entry name" value="HD-domain/PDEase-like"/>
    <property type="match status" value="1"/>
</dbReference>
<dbReference type="InterPro" id="IPR003607">
    <property type="entry name" value="HD/PDEase_dom"/>
</dbReference>
<dbReference type="NCBIfam" id="TIGR00277">
    <property type="entry name" value="HDIG"/>
    <property type="match status" value="1"/>
</dbReference>
<sequence length="890" mass="98118">MEAGFAILCTLLLLAAHWGRERWSLVPWVMLVSALSLLALSARGPSLGLTLCLQSGLLALAALDNERRWRSTLLGLLLIHLLALGPHLLWPSFLPKGAVYTGLHGLALLLAGWAARGAYTRLAPRNRLLALAGGLGAAVFLDAALLAGWTALPSLLLQALASGALLWGYLERVPPLPANHPLQRAYATLLQTMEALVERPGEELWPRILESAVRVVPGAQAGSIRLRQGKYFVFVAQTGFGEGILGVQSHEEEAMAWHGDPEAWRRGQPRIANHTDIQRVLSSHLPNQALTHRLDSASQQGRIRQIRSNLCMPILLGGEVVAEINLDAFRDRAFNEQSVEVARQYALQITVLLAGRRQQAELEARIREFEVIEALSAALRGLSGIREITKRLVHETIRLMKSEHAALLLIEPDGEHMRCYAAAGFFLEGRDWRIPKGRGFSWAAVEARAPIWSHSAHQDPRAFGRFKQPRPPCSEIAVPLISSKGEPLGALLSARNGVASYTERDLRLMQVIGNIAANTLERVQASESLKAEVAEKTALLELSQMLGKNDASLPRALGEIRRLAHADAAGLWVREGEVFRMRALEGRLAPEVQERLGEPVPRDHPLVQRVFSGEVVQVGDTLNHPHFQAHAQVGLRGLYLRRVVQEPELEAGLALFRLEPSPGWSPSEERLLQGATQMLGALLLRLERTRQLEAAYEGALRAIGLALEARDRETAGHTDRVAAMAEALGRALGLSEGELRDLRWGAYLHDVGKLVIPDSILLKPGKLTPEEFSTMKTHVQLGDDLVRHLPFVPKGARQVVRHHHERWDGRGYPDGLSGEQIPLLARIFAVCDVFDALCSERPYKPALPTLQAVQELWRSAQNGHLDRQLVEIFLKLQGLEEVLRASQAAD</sequence>
<dbReference type="Proteomes" id="UP000265800">
    <property type="component" value="Unassembled WGS sequence"/>
</dbReference>
<dbReference type="Gene3D" id="3.30.450.40">
    <property type="match status" value="3"/>
</dbReference>
<feature type="domain" description="HD-GYP" evidence="2">
    <location>
        <begin position="692"/>
        <end position="889"/>
    </location>
</feature>
<dbReference type="SMART" id="SM00471">
    <property type="entry name" value="HDc"/>
    <property type="match status" value="1"/>
</dbReference>
<dbReference type="AlphaFoldDB" id="A0A399EJI1"/>
<name>A0A399EJI1_9DEIN</name>
<dbReference type="InterPro" id="IPR003018">
    <property type="entry name" value="GAF"/>
</dbReference>
<gene>
    <name evidence="3" type="primary">rpfG_3</name>
    <name evidence="3" type="ORF">Mlute_02258</name>
</gene>
<dbReference type="InterPro" id="IPR052020">
    <property type="entry name" value="Cyclic_di-GMP/3'3'-cGAMP_PDE"/>
</dbReference>
<comment type="caution">
    <text evidence="3">The sequence shown here is derived from an EMBL/GenBank/DDBJ whole genome shotgun (WGS) entry which is preliminary data.</text>
</comment>
<keyword evidence="1" id="KW-1133">Transmembrane helix</keyword>
<keyword evidence="3" id="KW-0378">Hydrolase</keyword>
<reference evidence="3 4" key="1">
    <citation type="submission" date="2018-08" db="EMBL/GenBank/DDBJ databases">
        <title>Meiothermus luteus KCTC 52599 genome sequencing project.</title>
        <authorList>
            <person name="Da Costa M.S."/>
            <person name="Albuquerque L."/>
            <person name="Raposo P."/>
            <person name="Froufe H.J.C."/>
            <person name="Barroso C.S."/>
            <person name="Egas C."/>
        </authorList>
    </citation>
    <scope>NUCLEOTIDE SEQUENCE [LARGE SCALE GENOMIC DNA]</scope>
    <source>
        <strain evidence="3 4">KCTC 52599</strain>
    </source>
</reference>
<keyword evidence="1" id="KW-0812">Transmembrane</keyword>
<dbReference type="OrthoDB" id="23815at2"/>
<feature type="transmembrane region" description="Helical" evidence="1">
    <location>
        <begin position="128"/>
        <end position="152"/>
    </location>
</feature>
<dbReference type="CDD" id="cd00077">
    <property type="entry name" value="HDc"/>
    <property type="match status" value="1"/>
</dbReference>
<dbReference type="RefSeq" id="WP_119360797.1">
    <property type="nucleotide sequence ID" value="NZ_QWKZ01000085.1"/>
</dbReference>
<dbReference type="InterPro" id="IPR037522">
    <property type="entry name" value="HD_GYP_dom"/>
</dbReference>
<dbReference type="SMART" id="SM00065">
    <property type="entry name" value="GAF"/>
    <property type="match status" value="3"/>
</dbReference>
<feature type="transmembrane region" description="Helical" evidence="1">
    <location>
        <begin position="97"/>
        <end position="116"/>
    </location>
</feature>
<dbReference type="Pfam" id="PF13185">
    <property type="entry name" value="GAF_2"/>
    <property type="match status" value="2"/>
</dbReference>
<dbReference type="InterPro" id="IPR006675">
    <property type="entry name" value="HDIG_dom"/>
</dbReference>
<dbReference type="GO" id="GO:0071111">
    <property type="term" value="F:cyclic-guanylate-specific phosphodiesterase activity"/>
    <property type="evidence" value="ECO:0007669"/>
    <property type="project" value="UniProtKB-EC"/>
</dbReference>